<dbReference type="CTD" id="4509"/>
<organism evidence="2">
    <name type="scientific">Kapsa arca</name>
    <dbReference type="NCBI Taxonomy" id="3003636"/>
    <lineage>
        <taxon>Eukaryota</taxon>
        <taxon>Metazoa</taxon>
        <taxon>Ecdysozoa</taxon>
        <taxon>Arthropoda</taxon>
        <taxon>Hexapoda</taxon>
        <taxon>Insecta</taxon>
        <taxon>Pterygota</taxon>
        <taxon>Neoptera</taxon>
        <taxon>Paraneoptera</taxon>
        <taxon>Hemiptera</taxon>
        <taxon>Auchenorrhyncha</taxon>
        <taxon>Membracoidea</taxon>
        <taxon>Cicadellidae</taxon>
        <taxon>Typhlocybinae</taxon>
        <taxon>Erythroneurini</taxon>
        <taxon>Kapsa</taxon>
    </lineage>
</organism>
<dbReference type="EMBL" id="OM048986">
    <property type="protein sequence ID" value="WAM61627.1"/>
    <property type="molecule type" value="Genomic_DNA"/>
</dbReference>
<protein>
    <submittedName>
        <fullName evidence="2">ATP synthase F0 subunit 8</fullName>
    </submittedName>
</protein>
<reference evidence="2" key="1">
    <citation type="submission" date="2021-12" db="EMBL/GenBank/DDBJ databases">
        <authorList>
            <person name="Luo G."/>
        </authorList>
    </citation>
    <scope>NUCLEOTIDE SEQUENCE</scope>
</reference>
<proteinExistence type="predicted"/>
<evidence type="ECO:0000313" key="2">
    <source>
        <dbReference type="EMBL" id="WAM61627.1"/>
    </source>
</evidence>
<keyword evidence="2" id="KW-0496">Mitochondrion</keyword>
<keyword evidence="1" id="KW-0812">Transmembrane</keyword>
<evidence type="ECO:0000256" key="1">
    <source>
        <dbReference type="SAM" id="Phobius"/>
    </source>
</evidence>
<dbReference type="GeneID" id="77640745"/>
<dbReference type="AlphaFoldDB" id="A0A9E9EML5"/>
<name>A0A9E9EML5_9HEMI</name>
<geneLocation type="mitochondrion" evidence="2"/>
<keyword evidence="1" id="KW-1133">Transmembrane helix</keyword>
<gene>
    <name evidence="2" type="primary">ATP8</name>
</gene>
<feature type="transmembrane region" description="Helical" evidence="1">
    <location>
        <begin position="6"/>
        <end position="33"/>
    </location>
</feature>
<keyword evidence="1" id="KW-0472">Membrane</keyword>
<accession>A0A9E9EML5</accession>
<sequence length="51" mass="6294">MPQMSPMWWTLLMIMFIIALFIMMTMIFFNLFIDTKITLMKIKSKTSIWKW</sequence>
<dbReference type="RefSeq" id="YP_010602037.1">
    <property type="nucleotide sequence ID" value="NC_069862.1"/>
</dbReference>